<keyword evidence="3" id="KW-1185">Reference proteome</keyword>
<evidence type="ECO:0000256" key="1">
    <source>
        <dbReference type="SAM" id="Phobius"/>
    </source>
</evidence>
<evidence type="ECO:0000313" key="2">
    <source>
        <dbReference type="EMBL" id="KAH9520935.1"/>
    </source>
</evidence>
<proteinExistence type="predicted"/>
<reference evidence="2" key="2">
    <citation type="journal article" date="2022" name="Res Sq">
        <title>Comparative Genomics Reveals Insights into the Divergent Evolution of Astigmatic Mites and Household Pest Adaptations.</title>
        <authorList>
            <person name="Xiong Q."/>
            <person name="Wan A.T.-Y."/>
            <person name="Liu X.-Y."/>
            <person name="Fung C.S.-H."/>
            <person name="Xiao X."/>
            <person name="Malainual N."/>
            <person name="Hou J."/>
            <person name="Wang L."/>
            <person name="Wang M."/>
            <person name="Yang K."/>
            <person name="Cui Y."/>
            <person name="Leung E."/>
            <person name="Nong W."/>
            <person name="Shin S.-K."/>
            <person name="Au S."/>
            <person name="Jeong K.Y."/>
            <person name="Chew F.T."/>
            <person name="Hui J."/>
            <person name="Leung T.F."/>
            <person name="Tungtrongchitr A."/>
            <person name="Zhong N."/>
            <person name="Liu Z."/>
            <person name="Tsui S."/>
        </authorList>
    </citation>
    <scope>NUCLEOTIDE SEQUENCE</scope>
    <source>
        <strain evidence="2">Derf</strain>
        <tissue evidence="2">Whole organism</tissue>
    </source>
</reference>
<reference evidence="2" key="1">
    <citation type="submission" date="2013-05" db="EMBL/GenBank/DDBJ databases">
        <authorList>
            <person name="Yim A.K.Y."/>
            <person name="Chan T.F."/>
            <person name="Ji K.M."/>
            <person name="Liu X.Y."/>
            <person name="Zhou J.W."/>
            <person name="Li R.Q."/>
            <person name="Yang K.Y."/>
            <person name="Li J."/>
            <person name="Li M."/>
            <person name="Law P.T.W."/>
            <person name="Wu Y.L."/>
            <person name="Cai Z.L."/>
            <person name="Qin H."/>
            <person name="Bao Y."/>
            <person name="Leung R.K.K."/>
            <person name="Ng P.K.S."/>
            <person name="Zou J."/>
            <person name="Zhong X.J."/>
            <person name="Ran P.X."/>
            <person name="Zhong N.S."/>
            <person name="Liu Z.G."/>
            <person name="Tsui S.K.W."/>
        </authorList>
    </citation>
    <scope>NUCLEOTIDE SEQUENCE</scope>
    <source>
        <strain evidence="2">Derf</strain>
        <tissue evidence="2">Whole organism</tissue>
    </source>
</reference>
<keyword evidence="1" id="KW-0472">Membrane</keyword>
<gene>
    <name evidence="2" type="ORF">DERF_004613</name>
</gene>
<dbReference type="EMBL" id="ASGP02000002">
    <property type="protein sequence ID" value="KAH9520935.1"/>
    <property type="molecule type" value="Genomic_DNA"/>
</dbReference>
<keyword evidence="1" id="KW-0812">Transmembrane</keyword>
<keyword evidence="1" id="KW-1133">Transmembrane helix</keyword>
<dbReference type="AlphaFoldDB" id="A0A922I559"/>
<protein>
    <submittedName>
        <fullName evidence="2">Uncharacterized protein</fullName>
    </submittedName>
</protein>
<feature type="transmembrane region" description="Helical" evidence="1">
    <location>
        <begin position="6"/>
        <end position="24"/>
    </location>
</feature>
<accession>A0A922I559</accession>
<organism evidence="2 3">
    <name type="scientific">Dermatophagoides farinae</name>
    <name type="common">American house dust mite</name>
    <dbReference type="NCBI Taxonomy" id="6954"/>
    <lineage>
        <taxon>Eukaryota</taxon>
        <taxon>Metazoa</taxon>
        <taxon>Ecdysozoa</taxon>
        <taxon>Arthropoda</taxon>
        <taxon>Chelicerata</taxon>
        <taxon>Arachnida</taxon>
        <taxon>Acari</taxon>
        <taxon>Acariformes</taxon>
        <taxon>Sarcoptiformes</taxon>
        <taxon>Astigmata</taxon>
        <taxon>Psoroptidia</taxon>
        <taxon>Analgoidea</taxon>
        <taxon>Pyroglyphidae</taxon>
        <taxon>Dermatophagoidinae</taxon>
        <taxon>Dermatophagoides</taxon>
    </lineage>
</organism>
<comment type="caution">
    <text evidence="2">The sequence shown here is derived from an EMBL/GenBank/DDBJ whole genome shotgun (WGS) entry which is preliminary data.</text>
</comment>
<dbReference type="PANTHER" id="PTHR33964:SF1">
    <property type="entry name" value="RE45066P"/>
    <property type="match status" value="1"/>
</dbReference>
<dbReference type="Proteomes" id="UP000790347">
    <property type="component" value="Unassembled WGS sequence"/>
</dbReference>
<sequence length="203" mass="23743">MSPLSASIIAASSLIIILIIYNHSNVDASMNKQRESLSNCKHKKLDQCLQYIISVTNNSRLSFPITYPELQRTCQLLEYGDHCTQNYLDKCMPRSMNKMIWNIINGTRNVLQLICHNLTIQNDYLRYASCFKRTTVKNCWQILNQFRQLSTTNNDDNDIQQFCCIYKSSIECQHRSILNDCYINHHHDDGSIKFFSTIFNRNK</sequence>
<name>A0A922I559_DERFA</name>
<evidence type="ECO:0000313" key="3">
    <source>
        <dbReference type="Proteomes" id="UP000790347"/>
    </source>
</evidence>
<dbReference type="PANTHER" id="PTHR33964">
    <property type="entry name" value="RE45066P-RELATED"/>
    <property type="match status" value="1"/>
</dbReference>